<sequence>MFTKFVIILFAFIIVGCSSISGTPERSVDIESELETLQAYFAPNVITTYNAKSSNAEKRSYRNEVLSARVRAIDLNFNEFVKDISSENKKLNIGADSTVLLLGALGAVSTVSSSQAIISATSATVTGVKSSIDKNAYYDSTLTAIVSQMQANRQKQLVAIYTGMELDIASYSLMRALIDVENYFQVGTVIGAVNEINKQAGELKAEADEEISMILKSSYKKDKAGDLIRSYWKPDGKVINTANQDAIKSWMKTNNLDNVSITFFLRSELFSDAREKAVADIPIQ</sequence>
<keyword evidence="2" id="KW-1185">Reference proteome</keyword>
<dbReference type="EMBL" id="BAAAFD010000001">
    <property type="protein sequence ID" value="GAA0852311.1"/>
    <property type="molecule type" value="Genomic_DNA"/>
</dbReference>
<proteinExistence type="predicted"/>
<protein>
    <recommendedName>
        <fullName evidence="3">Lipoprotein</fullName>
    </recommendedName>
</protein>
<reference evidence="1 2" key="1">
    <citation type="journal article" date="2019" name="Int. J. Syst. Evol. Microbiol.">
        <title>The Global Catalogue of Microorganisms (GCM) 10K type strain sequencing project: providing services to taxonomists for standard genome sequencing and annotation.</title>
        <authorList>
            <consortium name="The Broad Institute Genomics Platform"/>
            <consortium name="The Broad Institute Genome Sequencing Center for Infectious Disease"/>
            <person name="Wu L."/>
            <person name="Ma J."/>
        </authorList>
    </citation>
    <scope>NUCLEOTIDE SEQUENCE [LARGE SCALE GENOMIC DNA]</scope>
    <source>
        <strain evidence="1 2">JCM 15896</strain>
    </source>
</reference>
<dbReference type="PROSITE" id="PS51257">
    <property type="entry name" value="PROKAR_LIPOPROTEIN"/>
    <property type="match status" value="1"/>
</dbReference>
<accession>A0ABN1LC47</accession>
<evidence type="ECO:0000313" key="2">
    <source>
        <dbReference type="Proteomes" id="UP001500359"/>
    </source>
</evidence>
<organism evidence="1 2">
    <name type="scientific">Aliiglaciecola litoralis</name>
    <dbReference type="NCBI Taxonomy" id="582857"/>
    <lineage>
        <taxon>Bacteria</taxon>
        <taxon>Pseudomonadati</taxon>
        <taxon>Pseudomonadota</taxon>
        <taxon>Gammaproteobacteria</taxon>
        <taxon>Alteromonadales</taxon>
        <taxon>Alteromonadaceae</taxon>
        <taxon>Aliiglaciecola</taxon>
    </lineage>
</organism>
<name>A0ABN1LC47_9ALTE</name>
<dbReference type="RefSeq" id="WP_343855697.1">
    <property type="nucleotide sequence ID" value="NZ_BAAAFD010000001.1"/>
</dbReference>
<gene>
    <name evidence="1" type="ORF">GCM10009114_01850</name>
</gene>
<dbReference type="Proteomes" id="UP001500359">
    <property type="component" value="Unassembled WGS sequence"/>
</dbReference>
<comment type="caution">
    <text evidence="1">The sequence shown here is derived from an EMBL/GenBank/DDBJ whole genome shotgun (WGS) entry which is preliminary data.</text>
</comment>
<evidence type="ECO:0008006" key="3">
    <source>
        <dbReference type="Google" id="ProtNLM"/>
    </source>
</evidence>
<evidence type="ECO:0000313" key="1">
    <source>
        <dbReference type="EMBL" id="GAA0852311.1"/>
    </source>
</evidence>